<evidence type="ECO:0000259" key="2">
    <source>
        <dbReference type="Pfam" id="PF12959"/>
    </source>
</evidence>
<organism evidence="4 5">
    <name type="scientific">Ruthenibacterium lactatiformans</name>
    <dbReference type="NCBI Taxonomy" id="1550024"/>
    <lineage>
        <taxon>Bacteria</taxon>
        <taxon>Bacillati</taxon>
        <taxon>Bacillota</taxon>
        <taxon>Clostridia</taxon>
        <taxon>Eubacteriales</taxon>
        <taxon>Oscillospiraceae</taxon>
        <taxon>Ruthenibacterium</taxon>
    </lineage>
</organism>
<evidence type="ECO:0000313" key="5">
    <source>
        <dbReference type="Proteomes" id="UP000053433"/>
    </source>
</evidence>
<name>A0A0W7TSK1_9FIRM</name>
<dbReference type="Pfam" id="PF12959">
    <property type="entry name" value="DUF3848"/>
    <property type="match status" value="1"/>
</dbReference>
<evidence type="ECO:0000256" key="1">
    <source>
        <dbReference type="SAM" id="MobiDB-lite"/>
    </source>
</evidence>
<evidence type="ECO:0000313" key="4">
    <source>
        <dbReference type="EMBL" id="KUE76687.1"/>
    </source>
</evidence>
<accession>A0A0W7TSK1</accession>
<reference evidence="4 5" key="1">
    <citation type="submission" date="2015-10" db="EMBL/GenBank/DDBJ databases">
        <title>A novel member of the family Ruminococcaceae isolated from human faeces.</title>
        <authorList>
            <person name="Shkoporov A.N."/>
            <person name="Chaplin A.V."/>
            <person name="Motuzova O.V."/>
            <person name="Kafarskaia L.I."/>
            <person name="Efimov B.A."/>
        </authorList>
    </citation>
    <scope>NUCLEOTIDE SEQUENCE [LARGE SCALE GENOMIC DNA]</scope>
    <source>
        <strain evidence="4 5">668</strain>
    </source>
</reference>
<dbReference type="EMBL" id="LMUA01000007">
    <property type="protein sequence ID" value="KUE76687.1"/>
    <property type="molecule type" value="Genomic_DNA"/>
</dbReference>
<evidence type="ECO:0000259" key="3">
    <source>
        <dbReference type="Pfam" id="PF12960"/>
    </source>
</evidence>
<feature type="region of interest" description="Disordered" evidence="1">
    <location>
        <begin position="325"/>
        <end position="365"/>
    </location>
</feature>
<gene>
    <name evidence="4" type="ORF">ASJ35_06655</name>
</gene>
<dbReference type="AlphaFoldDB" id="A0A0W7TSK1"/>
<dbReference type="InterPro" id="IPR024380">
    <property type="entry name" value="DUF3848"/>
</dbReference>
<feature type="domain" description="DUF3849" evidence="3">
    <location>
        <begin position="115"/>
        <end position="242"/>
    </location>
</feature>
<dbReference type="Proteomes" id="UP000053433">
    <property type="component" value="Unassembled WGS sequence"/>
</dbReference>
<dbReference type="InterPro" id="IPR024383">
    <property type="entry name" value="DUF3849"/>
</dbReference>
<proteinExistence type="predicted"/>
<feature type="compositionally biased region" description="Basic residues" evidence="1">
    <location>
        <begin position="331"/>
        <end position="344"/>
    </location>
</feature>
<dbReference type="RefSeq" id="WP_058723033.1">
    <property type="nucleotide sequence ID" value="NZ_LMUA01000007.1"/>
</dbReference>
<feature type="domain" description="DUF3848" evidence="2">
    <location>
        <begin position="6"/>
        <end position="99"/>
    </location>
</feature>
<evidence type="ECO:0008006" key="6">
    <source>
        <dbReference type="Google" id="ProtNLM"/>
    </source>
</evidence>
<protein>
    <recommendedName>
        <fullName evidence="6">DUF3849 domain-containing protein</fullName>
    </recommendedName>
</protein>
<sequence length="365" mass="42098">MTNEERNTALYQKMFAEQETYRKWLLEQPPEEILKHTYEYTVREDVLMSLEVHNLTDAQAEALLKSPAPLGDVFKEFENRETDYMDTVFDSIVCRANTVIEAEAENRRILRETPVYPYPGSYAREHGELEQYRASHKANVACKEAIEAAISEHYHDNRLGKEAALEVIDAFGMDRTLYVLANTVRHKDWDGRISQDNKAWARTIPVYEDTDAWGDDRNTSFVVDKSHPGLTDIFLNQVRREQLLRTPLSHEEIKTEAARLLSELQKPQEPNSPNGTHFMAQISPDFLARGNSKDTEKLMAMLPFKSMSFSGLNDRKGHFVLISKEEDRSQPLRKTRSSVRKNLKKAPEKTAPSTAKKKKPEREVR</sequence>
<comment type="caution">
    <text evidence="4">The sequence shown here is derived from an EMBL/GenBank/DDBJ whole genome shotgun (WGS) entry which is preliminary data.</text>
</comment>
<dbReference type="Pfam" id="PF12960">
    <property type="entry name" value="DUF3849"/>
    <property type="match status" value="1"/>
</dbReference>